<dbReference type="Gene3D" id="3.30.1010.10">
    <property type="entry name" value="Phosphatidylinositol 3-kinase Catalytic Subunit, Chain A, domain 4"/>
    <property type="match status" value="1"/>
</dbReference>
<keyword evidence="4 7" id="KW-0418">Kinase</keyword>
<name>A0A5J4YM65_PORPP</name>
<dbReference type="PROSITE" id="PS00916">
    <property type="entry name" value="PI3_4_KINASE_2"/>
    <property type="match status" value="1"/>
</dbReference>
<dbReference type="Proteomes" id="UP000324585">
    <property type="component" value="Unassembled WGS sequence"/>
</dbReference>
<evidence type="ECO:0000256" key="1">
    <source>
        <dbReference type="ARBA" id="ARBA00001686"/>
    </source>
</evidence>
<dbReference type="FunFam" id="1.10.1070.11:FF:000016">
    <property type="entry name" value="PIK1p Phosphatidylinositol 4-kinase"/>
    <property type="match status" value="1"/>
</dbReference>
<feature type="domain" description="PI3K/PI4K catalytic" evidence="6">
    <location>
        <begin position="545"/>
        <end position="816"/>
    </location>
</feature>
<dbReference type="Gene3D" id="1.10.1070.11">
    <property type="entry name" value="Phosphatidylinositol 3-/4-kinase, catalytic domain"/>
    <property type="match status" value="1"/>
</dbReference>
<evidence type="ECO:0000256" key="3">
    <source>
        <dbReference type="ARBA" id="ARBA00022679"/>
    </source>
</evidence>
<feature type="region of interest" description="Disordered" evidence="5">
    <location>
        <begin position="427"/>
        <end position="462"/>
    </location>
</feature>
<keyword evidence="3" id="KW-0808">Transferase</keyword>
<evidence type="ECO:0000256" key="5">
    <source>
        <dbReference type="SAM" id="MobiDB-lite"/>
    </source>
</evidence>
<evidence type="ECO:0000313" key="7">
    <source>
        <dbReference type="EMBL" id="KAA8491753.1"/>
    </source>
</evidence>
<dbReference type="EMBL" id="VRMN01000011">
    <property type="protein sequence ID" value="KAA8491753.1"/>
    <property type="molecule type" value="Genomic_DNA"/>
</dbReference>
<reference evidence="8" key="1">
    <citation type="journal article" date="2019" name="Nat. Commun.">
        <title>Expansion of phycobilisome linker gene families in mesophilic red algae.</title>
        <authorList>
            <person name="Lee J."/>
            <person name="Kim D."/>
            <person name="Bhattacharya D."/>
            <person name="Yoon H.S."/>
        </authorList>
    </citation>
    <scope>NUCLEOTIDE SEQUENCE [LARGE SCALE GENOMIC DNA]</scope>
    <source>
        <strain evidence="8">CCMP 1328</strain>
    </source>
</reference>
<sequence>MIPPFQACFPKDRTQEEEGITLDVQSSDEENDGARDFSGDAGSKGAEFYPMTQGAALGLPETKARIRKVLEDTPAEKMQPDQVSLADLIAHTLGRLLADTDVVPWVEEAVAREPAIRRFVLPFVVNTLLYGFSDSASANGMKQSSSTSQNLGDTANSGVNATQNYAKRSQLVEKLENWLYSECFRSVQFALWASWYLSSSLVLGPATSHHHTMKLLLGVEAVVMNNKEAGALFGKATVVASAPGNERGTVAAAPDSVAAGGGNLSKRHSARHNAPSDIVGIAELEIAETTDGKIVKHRDVLNLDTVGDGLTNVKLDLGRLDKDQEEGIIQWIDQRRERRTVFHAEIDFVKCLTDISFELFNLEKAQRNQALRAELTELNKHIPVSAFMPTHHAPHRVLRCVPEECFTFSTKERVPFMLVLEISEQLPTSTTEKDAPEPASRKTHRRTKSKLGKSVSAANVGGGLVEGNSSVMVLRPNQSEDAFDHKTSLLLQHNSAQPSAEIDSSARPTSAAVGTDTATSDAPADNVDPVAAAEGEESVIESFGEAWSDKVERIRRSSPFKDDPNWRLISVIVKARDQLRQEMFAARLLRFFQRIFQQQKVPVWMNAYDIMATSSDSGFIEGLVDSKSIDSIKKSTPNFTTLRDYFKRKYGKNSAAYKRAVKNFVESMAAYSVICYVLAIKDRHNGNIMMDSRGHIMHIDFGFLLSNSPGGNREFERAPFKLTLEMVDLMGGKKSGYFRLFRKLSCKAYAAVCKYRTTLMLLVDLVMQGNEAMPCFVRGRDYVMRRLSQRLSPGMSTAERKRVFNRLIDKSANNFTTKVYDQFQSTVQGIHA</sequence>
<evidence type="ECO:0000256" key="4">
    <source>
        <dbReference type="ARBA" id="ARBA00022777"/>
    </source>
</evidence>
<feature type="region of interest" description="Disordered" evidence="5">
    <location>
        <begin position="494"/>
        <end position="526"/>
    </location>
</feature>
<evidence type="ECO:0000259" key="6">
    <source>
        <dbReference type="PROSITE" id="PS50290"/>
    </source>
</evidence>
<protein>
    <recommendedName>
        <fullName evidence="2">1-phosphatidylinositol 4-kinase</fullName>
        <ecNumber evidence="2">2.7.1.67</ecNumber>
    </recommendedName>
</protein>
<dbReference type="InterPro" id="IPR036940">
    <property type="entry name" value="PI3/4_kinase_cat_sf"/>
</dbReference>
<dbReference type="AlphaFoldDB" id="A0A5J4YM65"/>
<feature type="compositionally biased region" description="Acidic residues" evidence="5">
    <location>
        <begin position="17"/>
        <end position="31"/>
    </location>
</feature>
<dbReference type="PANTHER" id="PTHR10048">
    <property type="entry name" value="PHOSPHATIDYLINOSITOL KINASE"/>
    <property type="match status" value="1"/>
</dbReference>
<proteinExistence type="predicted"/>
<dbReference type="GO" id="GO:0005737">
    <property type="term" value="C:cytoplasm"/>
    <property type="evidence" value="ECO:0007669"/>
    <property type="project" value="TreeGrafter"/>
</dbReference>
<dbReference type="GO" id="GO:0004430">
    <property type="term" value="F:1-phosphatidylinositol 4-kinase activity"/>
    <property type="evidence" value="ECO:0007669"/>
    <property type="project" value="UniProtKB-EC"/>
</dbReference>
<accession>A0A5J4YM65</accession>
<dbReference type="EC" id="2.7.1.67" evidence="2"/>
<dbReference type="GO" id="GO:0046854">
    <property type="term" value="P:phosphatidylinositol phosphate biosynthetic process"/>
    <property type="evidence" value="ECO:0007669"/>
    <property type="project" value="InterPro"/>
</dbReference>
<comment type="catalytic activity">
    <reaction evidence="1">
        <text>a 1,2-diacyl-sn-glycero-3-phospho-(1D-myo-inositol) + ATP = a 1,2-diacyl-sn-glycero-3-phospho-(1D-myo-inositol 4-phosphate) + ADP + H(+)</text>
        <dbReference type="Rhea" id="RHEA:19877"/>
        <dbReference type="ChEBI" id="CHEBI:15378"/>
        <dbReference type="ChEBI" id="CHEBI:30616"/>
        <dbReference type="ChEBI" id="CHEBI:57880"/>
        <dbReference type="ChEBI" id="CHEBI:58178"/>
        <dbReference type="ChEBI" id="CHEBI:456216"/>
        <dbReference type="EC" id="2.7.1.67"/>
    </reaction>
</comment>
<dbReference type="SUPFAM" id="SSF56112">
    <property type="entry name" value="Protein kinase-like (PK-like)"/>
    <property type="match status" value="1"/>
</dbReference>
<organism evidence="7 8">
    <name type="scientific">Porphyridium purpureum</name>
    <name type="common">Red alga</name>
    <name type="synonym">Porphyridium cruentum</name>
    <dbReference type="NCBI Taxonomy" id="35688"/>
    <lineage>
        <taxon>Eukaryota</taxon>
        <taxon>Rhodophyta</taxon>
        <taxon>Bangiophyceae</taxon>
        <taxon>Porphyridiales</taxon>
        <taxon>Porphyridiaceae</taxon>
        <taxon>Porphyridium</taxon>
    </lineage>
</organism>
<dbReference type="InterPro" id="IPR015433">
    <property type="entry name" value="PI3/4_kinase"/>
</dbReference>
<dbReference type="InterPro" id="IPR057754">
    <property type="entry name" value="PI4-kinase_beta/PIK1_cat"/>
</dbReference>
<dbReference type="OrthoDB" id="10264149at2759"/>
<dbReference type="GO" id="GO:0048015">
    <property type="term" value="P:phosphatidylinositol-mediated signaling"/>
    <property type="evidence" value="ECO:0007669"/>
    <property type="project" value="TreeGrafter"/>
</dbReference>
<dbReference type="InterPro" id="IPR000403">
    <property type="entry name" value="PI3/4_kinase_cat_dom"/>
</dbReference>
<evidence type="ECO:0000256" key="2">
    <source>
        <dbReference type="ARBA" id="ARBA00012169"/>
    </source>
</evidence>
<gene>
    <name evidence="7" type="ORF">FVE85_8235</name>
</gene>
<dbReference type="SMART" id="SM00146">
    <property type="entry name" value="PI3Kc"/>
    <property type="match status" value="1"/>
</dbReference>
<dbReference type="InterPro" id="IPR018936">
    <property type="entry name" value="PI3/4_kinase_CS"/>
</dbReference>
<dbReference type="Pfam" id="PF00454">
    <property type="entry name" value="PI3_PI4_kinase"/>
    <property type="match status" value="1"/>
</dbReference>
<dbReference type="GO" id="GO:0016020">
    <property type="term" value="C:membrane"/>
    <property type="evidence" value="ECO:0007669"/>
    <property type="project" value="TreeGrafter"/>
</dbReference>
<feature type="region of interest" description="Disordered" evidence="5">
    <location>
        <begin position="1"/>
        <end position="45"/>
    </location>
</feature>
<feature type="compositionally biased region" description="Basic and acidic residues" evidence="5">
    <location>
        <begin position="431"/>
        <end position="440"/>
    </location>
</feature>
<dbReference type="PANTHER" id="PTHR10048:SF22">
    <property type="entry name" value="PHOSPHATIDYLINOSITOL 4-KINASE BETA"/>
    <property type="match status" value="1"/>
</dbReference>
<keyword evidence="8" id="KW-1185">Reference proteome</keyword>
<evidence type="ECO:0000313" key="8">
    <source>
        <dbReference type="Proteomes" id="UP000324585"/>
    </source>
</evidence>
<feature type="compositionally biased region" description="Basic residues" evidence="5">
    <location>
        <begin position="441"/>
        <end position="451"/>
    </location>
</feature>
<dbReference type="PROSITE" id="PS50290">
    <property type="entry name" value="PI3_4_KINASE_3"/>
    <property type="match status" value="1"/>
</dbReference>
<dbReference type="InterPro" id="IPR011009">
    <property type="entry name" value="Kinase-like_dom_sf"/>
</dbReference>
<comment type="caution">
    <text evidence="7">The sequence shown here is derived from an EMBL/GenBank/DDBJ whole genome shotgun (WGS) entry which is preliminary data.</text>
</comment>
<dbReference type="CDD" id="cd05168">
    <property type="entry name" value="PI4Kc_III_beta"/>
    <property type="match status" value="1"/>
</dbReference>